<accession>A0A4C1TUV0</accession>
<feature type="region of interest" description="Disordered" evidence="1">
    <location>
        <begin position="1"/>
        <end position="34"/>
    </location>
</feature>
<keyword evidence="3" id="KW-1185">Reference proteome</keyword>
<protein>
    <submittedName>
        <fullName evidence="2">Uncharacterized protein</fullName>
    </submittedName>
</protein>
<name>A0A4C1TUV0_EUMVA</name>
<evidence type="ECO:0000313" key="2">
    <source>
        <dbReference type="EMBL" id="GBP17795.1"/>
    </source>
</evidence>
<dbReference type="AlphaFoldDB" id="A0A4C1TUV0"/>
<dbReference type="EMBL" id="BGZK01000090">
    <property type="protein sequence ID" value="GBP17795.1"/>
    <property type="molecule type" value="Genomic_DNA"/>
</dbReference>
<dbReference type="Proteomes" id="UP000299102">
    <property type="component" value="Unassembled WGS sequence"/>
</dbReference>
<organism evidence="2 3">
    <name type="scientific">Eumeta variegata</name>
    <name type="common">Bagworm moth</name>
    <name type="synonym">Eumeta japonica</name>
    <dbReference type="NCBI Taxonomy" id="151549"/>
    <lineage>
        <taxon>Eukaryota</taxon>
        <taxon>Metazoa</taxon>
        <taxon>Ecdysozoa</taxon>
        <taxon>Arthropoda</taxon>
        <taxon>Hexapoda</taxon>
        <taxon>Insecta</taxon>
        <taxon>Pterygota</taxon>
        <taxon>Neoptera</taxon>
        <taxon>Endopterygota</taxon>
        <taxon>Lepidoptera</taxon>
        <taxon>Glossata</taxon>
        <taxon>Ditrysia</taxon>
        <taxon>Tineoidea</taxon>
        <taxon>Psychidae</taxon>
        <taxon>Oiketicinae</taxon>
        <taxon>Eumeta</taxon>
    </lineage>
</organism>
<proteinExistence type="predicted"/>
<comment type="caution">
    <text evidence="2">The sequence shown here is derived from an EMBL/GenBank/DDBJ whole genome shotgun (WGS) entry which is preliminary data.</text>
</comment>
<sequence length="194" mass="21799">MRLPRDTFPSDWSALTGRGTSAPVASGDTRRDEPWAEAPSCVGFTWRCQYTFGGAGLELKLLSPRLVYLRYHFISSTVRPFLDIGHSSRPPRGAVLDHAHALKSDAHVYPMKIYDLRNAKLMKETASELFLNIIFYVHHVLVTSKVVLQNCDRRPHISGDPQNRASGSEVLLRDRVRLEAGAGARLYTDRPGQR</sequence>
<gene>
    <name evidence="2" type="ORF">EVAR_102654_1</name>
</gene>
<reference evidence="2 3" key="1">
    <citation type="journal article" date="2019" name="Commun. Biol.">
        <title>The bagworm genome reveals a unique fibroin gene that provides high tensile strength.</title>
        <authorList>
            <person name="Kono N."/>
            <person name="Nakamura H."/>
            <person name="Ohtoshi R."/>
            <person name="Tomita M."/>
            <person name="Numata K."/>
            <person name="Arakawa K."/>
        </authorList>
    </citation>
    <scope>NUCLEOTIDE SEQUENCE [LARGE SCALE GENOMIC DNA]</scope>
</reference>
<evidence type="ECO:0000313" key="3">
    <source>
        <dbReference type="Proteomes" id="UP000299102"/>
    </source>
</evidence>
<evidence type="ECO:0000256" key="1">
    <source>
        <dbReference type="SAM" id="MobiDB-lite"/>
    </source>
</evidence>